<keyword evidence="1" id="KW-0732">Signal</keyword>
<dbReference type="Gene3D" id="3.30.1330.40">
    <property type="entry name" value="RutC-like"/>
    <property type="match status" value="1"/>
</dbReference>
<accession>A0A839ZYK3</accession>
<dbReference type="Pfam" id="PF01042">
    <property type="entry name" value="Ribonuc_L-PSP"/>
    <property type="match status" value="1"/>
</dbReference>
<dbReference type="PANTHER" id="PTHR11803">
    <property type="entry name" value="2-IMINOBUTANOATE/2-IMINOPROPANOATE DEAMINASE RIDA"/>
    <property type="match status" value="1"/>
</dbReference>
<dbReference type="CDD" id="cd06151">
    <property type="entry name" value="YjgF_YER057c_UK114_like_3"/>
    <property type="match status" value="1"/>
</dbReference>
<dbReference type="PANTHER" id="PTHR11803:SF59">
    <property type="entry name" value="ENDORIBONUCLEASE"/>
    <property type="match status" value="1"/>
</dbReference>
<dbReference type="GO" id="GO:0019239">
    <property type="term" value="F:deaminase activity"/>
    <property type="evidence" value="ECO:0007669"/>
    <property type="project" value="TreeGrafter"/>
</dbReference>
<evidence type="ECO:0000313" key="2">
    <source>
        <dbReference type="EMBL" id="MBB3891144.1"/>
    </source>
</evidence>
<dbReference type="InterPro" id="IPR006175">
    <property type="entry name" value="YjgF/YER057c/UK114"/>
</dbReference>
<feature type="signal peptide" evidence="1">
    <location>
        <begin position="1"/>
        <end position="21"/>
    </location>
</feature>
<organism evidence="2 3">
    <name type="scientific">Phenylobacterium haematophilum</name>
    <dbReference type="NCBI Taxonomy" id="98513"/>
    <lineage>
        <taxon>Bacteria</taxon>
        <taxon>Pseudomonadati</taxon>
        <taxon>Pseudomonadota</taxon>
        <taxon>Alphaproteobacteria</taxon>
        <taxon>Caulobacterales</taxon>
        <taxon>Caulobacteraceae</taxon>
        <taxon>Phenylobacterium</taxon>
    </lineage>
</organism>
<sequence length="163" mass="16942">MRKFILPAALLALAAATPAAAQVKRIGAPTSPILQAAVVPAGTDIMYVSGITPPVLNPGAPAGTPPEFGDTKTQTIGVLKRIEDILKAEGLTHGDVFMMRVLLVGDPAKGGAMDFAGMMEGYKQFYGTEAQPNKTARITSQVAALVAPGMMVEIEVQAAKPKK</sequence>
<gene>
    <name evidence="2" type="ORF">GGQ61_001861</name>
</gene>
<dbReference type="Proteomes" id="UP000530564">
    <property type="component" value="Unassembled WGS sequence"/>
</dbReference>
<dbReference type="EMBL" id="JACIDK010000002">
    <property type="protein sequence ID" value="MBB3891144.1"/>
    <property type="molecule type" value="Genomic_DNA"/>
</dbReference>
<dbReference type="RefSeq" id="WP_183771757.1">
    <property type="nucleotide sequence ID" value="NZ_JACIDK010000002.1"/>
</dbReference>
<dbReference type="InterPro" id="IPR035959">
    <property type="entry name" value="RutC-like_sf"/>
</dbReference>
<evidence type="ECO:0000256" key="1">
    <source>
        <dbReference type="SAM" id="SignalP"/>
    </source>
</evidence>
<proteinExistence type="predicted"/>
<dbReference type="GO" id="GO:0005829">
    <property type="term" value="C:cytosol"/>
    <property type="evidence" value="ECO:0007669"/>
    <property type="project" value="TreeGrafter"/>
</dbReference>
<dbReference type="AlphaFoldDB" id="A0A839ZYK3"/>
<evidence type="ECO:0000313" key="3">
    <source>
        <dbReference type="Proteomes" id="UP000530564"/>
    </source>
</evidence>
<keyword evidence="3" id="KW-1185">Reference proteome</keyword>
<comment type="caution">
    <text evidence="2">The sequence shown here is derived from an EMBL/GenBank/DDBJ whole genome shotgun (WGS) entry which is preliminary data.</text>
</comment>
<dbReference type="SUPFAM" id="SSF55298">
    <property type="entry name" value="YjgF-like"/>
    <property type="match status" value="1"/>
</dbReference>
<feature type="chain" id="PRO_5032297613" evidence="1">
    <location>
        <begin position="22"/>
        <end position="163"/>
    </location>
</feature>
<protein>
    <submittedName>
        <fullName evidence="2">Enamine deaminase RidA (YjgF/YER057c/UK114 family)</fullName>
    </submittedName>
</protein>
<name>A0A839ZYK3_9CAUL</name>
<reference evidence="2 3" key="1">
    <citation type="submission" date="2020-08" db="EMBL/GenBank/DDBJ databases">
        <title>Genomic Encyclopedia of Type Strains, Phase IV (KMG-IV): sequencing the most valuable type-strain genomes for metagenomic binning, comparative biology and taxonomic classification.</title>
        <authorList>
            <person name="Goeker M."/>
        </authorList>
    </citation>
    <scope>NUCLEOTIDE SEQUENCE [LARGE SCALE GENOMIC DNA]</scope>
    <source>
        <strain evidence="2 3">DSM 21793</strain>
    </source>
</reference>